<feature type="transmembrane region" description="Helical" evidence="6">
    <location>
        <begin position="187"/>
        <end position="206"/>
    </location>
</feature>
<dbReference type="OrthoDB" id="161804at2"/>
<dbReference type="InterPro" id="IPR050638">
    <property type="entry name" value="AA-Vitamin_Transporters"/>
</dbReference>
<organism evidence="8 9">
    <name type="scientific">Clostridium saccharoperbutylacetonicum N1-4(HMT)</name>
    <dbReference type="NCBI Taxonomy" id="931276"/>
    <lineage>
        <taxon>Bacteria</taxon>
        <taxon>Bacillati</taxon>
        <taxon>Bacillota</taxon>
        <taxon>Clostridia</taxon>
        <taxon>Eubacteriales</taxon>
        <taxon>Clostridiaceae</taxon>
        <taxon>Clostridium</taxon>
    </lineage>
</organism>
<feature type="transmembrane region" description="Helical" evidence="6">
    <location>
        <begin position="70"/>
        <end position="89"/>
    </location>
</feature>
<dbReference type="Proteomes" id="UP000011728">
    <property type="component" value="Chromosome"/>
</dbReference>
<comment type="subcellular location">
    <subcellularLocation>
        <location evidence="1">Membrane</location>
        <topology evidence="1">Multi-pass membrane protein</topology>
    </subcellularLocation>
</comment>
<evidence type="ECO:0000256" key="6">
    <source>
        <dbReference type="SAM" id="Phobius"/>
    </source>
</evidence>
<feature type="transmembrane region" description="Helical" evidence="6">
    <location>
        <begin position="253"/>
        <end position="274"/>
    </location>
</feature>
<dbReference type="AlphaFoldDB" id="M1MJ94"/>
<dbReference type="Pfam" id="PF00892">
    <property type="entry name" value="EamA"/>
    <property type="match status" value="2"/>
</dbReference>
<dbReference type="InterPro" id="IPR037185">
    <property type="entry name" value="EmrE-like"/>
</dbReference>
<keyword evidence="3 6" id="KW-0812">Transmembrane</keyword>
<dbReference type="GO" id="GO:0016020">
    <property type="term" value="C:membrane"/>
    <property type="evidence" value="ECO:0007669"/>
    <property type="project" value="UniProtKB-SubCell"/>
</dbReference>
<feature type="transmembrane region" description="Helical" evidence="6">
    <location>
        <begin position="6"/>
        <end position="25"/>
    </location>
</feature>
<feature type="domain" description="EamA" evidence="7">
    <location>
        <begin position="7"/>
        <end position="142"/>
    </location>
</feature>
<sequence>MSNTYFGGLVALITAICWAISPIAFEYAGKKVGSLSVNFIRLIVAFIFIGIYTYFSRGMFLPLDATMNNWIWLIISGIIGFVLGDFFLFEAYVQIGARLTMLIMATVPIISAIADYIIVGQSLTLRDIVGMLITMYGVAIVILVKNQDSNTIKFSKPLKGLFYALMGAVGQAVGLIFSKIGMENYDAFASTQIRTIAAIIGFSIIITYSKEWGNVFKTFRNIKVMKYITFGSFFGPFLGVSFSLLALQYIATGIASTIMSISRIIIIPASIMIFHEKVTKKEILGAVISIVGVSILFI</sequence>
<feature type="transmembrane region" description="Helical" evidence="6">
    <location>
        <begin position="37"/>
        <end position="55"/>
    </location>
</feature>
<evidence type="ECO:0000259" key="7">
    <source>
        <dbReference type="Pfam" id="PF00892"/>
    </source>
</evidence>
<feature type="transmembrane region" description="Helical" evidence="6">
    <location>
        <begin position="101"/>
        <end position="119"/>
    </location>
</feature>
<feature type="transmembrane region" description="Helical" evidence="6">
    <location>
        <begin position="227"/>
        <end position="247"/>
    </location>
</feature>
<dbReference type="KEGG" id="csr:Cspa_c11450"/>
<evidence type="ECO:0000313" key="9">
    <source>
        <dbReference type="Proteomes" id="UP000011728"/>
    </source>
</evidence>
<dbReference type="RefSeq" id="WP_015391246.1">
    <property type="nucleotide sequence ID" value="NC_020291.1"/>
</dbReference>
<keyword evidence="5 6" id="KW-0472">Membrane</keyword>
<dbReference type="SUPFAM" id="SSF103481">
    <property type="entry name" value="Multidrug resistance efflux transporter EmrE"/>
    <property type="match status" value="2"/>
</dbReference>
<evidence type="ECO:0000256" key="3">
    <source>
        <dbReference type="ARBA" id="ARBA00022692"/>
    </source>
</evidence>
<keyword evidence="9" id="KW-1185">Reference proteome</keyword>
<dbReference type="PATRIC" id="fig|931276.5.peg.1102"/>
<dbReference type="STRING" id="36745.CLSAP_11490"/>
<accession>M1MJ94</accession>
<dbReference type="HOGENOM" id="CLU_058789_0_0_9"/>
<dbReference type="InterPro" id="IPR000620">
    <property type="entry name" value="EamA_dom"/>
</dbReference>
<evidence type="ECO:0000256" key="1">
    <source>
        <dbReference type="ARBA" id="ARBA00004141"/>
    </source>
</evidence>
<name>M1MJ94_9CLOT</name>
<evidence type="ECO:0000256" key="2">
    <source>
        <dbReference type="ARBA" id="ARBA00007362"/>
    </source>
</evidence>
<dbReference type="eggNOG" id="COG0697">
    <property type="taxonomic scope" value="Bacteria"/>
</dbReference>
<evidence type="ECO:0000313" key="8">
    <source>
        <dbReference type="EMBL" id="AGF54921.1"/>
    </source>
</evidence>
<proteinExistence type="inferred from homology"/>
<reference evidence="8 9" key="1">
    <citation type="submission" date="2013-02" db="EMBL/GenBank/DDBJ databases">
        <title>Genome sequence of Clostridium saccharoperbutylacetonicum N1-4(HMT).</title>
        <authorList>
            <person name="Poehlein A."/>
            <person name="Daniel R."/>
        </authorList>
    </citation>
    <scope>NUCLEOTIDE SEQUENCE [LARGE SCALE GENOMIC DNA]</scope>
    <source>
        <strain evidence="9">N1-4(HMT)</strain>
    </source>
</reference>
<evidence type="ECO:0000256" key="4">
    <source>
        <dbReference type="ARBA" id="ARBA00022989"/>
    </source>
</evidence>
<evidence type="ECO:0000256" key="5">
    <source>
        <dbReference type="ARBA" id="ARBA00023136"/>
    </source>
</evidence>
<dbReference type="EMBL" id="CP004121">
    <property type="protein sequence ID" value="AGF54921.1"/>
    <property type="molecule type" value="Genomic_DNA"/>
</dbReference>
<comment type="similarity">
    <text evidence="2">Belongs to the EamA transporter family.</text>
</comment>
<feature type="transmembrane region" description="Helical" evidence="6">
    <location>
        <begin position="125"/>
        <end position="144"/>
    </location>
</feature>
<feature type="domain" description="EamA" evidence="7">
    <location>
        <begin position="159"/>
        <end position="297"/>
    </location>
</feature>
<keyword evidence="4 6" id="KW-1133">Transmembrane helix</keyword>
<protein>
    <recommendedName>
        <fullName evidence="7">EamA domain-containing protein</fullName>
    </recommendedName>
</protein>
<gene>
    <name evidence="8" type="ORF">Cspa_c11450</name>
</gene>
<feature type="transmembrane region" description="Helical" evidence="6">
    <location>
        <begin position="160"/>
        <end position="181"/>
    </location>
</feature>
<dbReference type="Gene3D" id="1.10.3730.20">
    <property type="match status" value="1"/>
</dbReference>
<dbReference type="PANTHER" id="PTHR32322:SF2">
    <property type="entry name" value="EAMA DOMAIN-CONTAINING PROTEIN"/>
    <property type="match status" value="1"/>
</dbReference>
<dbReference type="PANTHER" id="PTHR32322">
    <property type="entry name" value="INNER MEMBRANE TRANSPORTER"/>
    <property type="match status" value="1"/>
</dbReference>